<dbReference type="PANTHER" id="PTHR42853:SF3">
    <property type="entry name" value="ACETYL-COENZYME A CARBOXYLASE CARBOXYL TRANSFERASE SUBUNIT ALPHA, CHLOROPLASTIC"/>
    <property type="match status" value="1"/>
</dbReference>
<dbReference type="InterPro" id="IPR029045">
    <property type="entry name" value="ClpP/crotonase-like_dom_sf"/>
</dbReference>
<dbReference type="PROSITE" id="PS50989">
    <property type="entry name" value="COA_CT_CTER"/>
    <property type="match status" value="1"/>
</dbReference>
<dbReference type="InterPro" id="IPR011763">
    <property type="entry name" value="COA_CT_C"/>
</dbReference>
<dbReference type="GO" id="GO:0003989">
    <property type="term" value="F:acetyl-CoA carboxylase activity"/>
    <property type="evidence" value="ECO:0007669"/>
    <property type="project" value="InterPro"/>
</dbReference>
<dbReference type="Gene3D" id="3.90.226.10">
    <property type="entry name" value="2-enoyl-CoA Hydratase, Chain A, domain 1"/>
    <property type="match status" value="1"/>
</dbReference>
<dbReference type="SUPFAM" id="SSF52096">
    <property type="entry name" value="ClpP/crotonase"/>
    <property type="match status" value="1"/>
</dbReference>
<dbReference type="PANTHER" id="PTHR42853">
    <property type="entry name" value="ACETYL-COENZYME A CARBOXYLASE CARBOXYL TRANSFERASE SUBUNIT ALPHA"/>
    <property type="match status" value="1"/>
</dbReference>
<dbReference type="AlphaFoldDB" id="A0A645I8V5"/>
<evidence type="ECO:0000256" key="4">
    <source>
        <dbReference type="ARBA" id="ARBA00022679"/>
    </source>
</evidence>
<evidence type="ECO:0000259" key="11">
    <source>
        <dbReference type="PROSITE" id="PS50989"/>
    </source>
</evidence>
<comment type="catalytic activity">
    <reaction evidence="10">
        <text>N(6)-carboxybiotinyl-L-lysyl-[protein] + acetyl-CoA = N(6)-biotinyl-L-lysyl-[protein] + malonyl-CoA</text>
        <dbReference type="Rhea" id="RHEA:54728"/>
        <dbReference type="Rhea" id="RHEA-COMP:10505"/>
        <dbReference type="Rhea" id="RHEA-COMP:10506"/>
        <dbReference type="ChEBI" id="CHEBI:57288"/>
        <dbReference type="ChEBI" id="CHEBI:57384"/>
        <dbReference type="ChEBI" id="CHEBI:83144"/>
        <dbReference type="ChEBI" id="CHEBI:83145"/>
        <dbReference type="EC" id="2.1.3.15"/>
    </reaction>
</comment>
<dbReference type="Pfam" id="PF03255">
    <property type="entry name" value="ACCA"/>
    <property type="match status" value="1"/>
</dbReference>
<evidence type="ECO:0000256" key="2">
    <source>
        <dbReference type="ARBA" id="ARBA00011883"/>
    </source>
</evidence>
<keyword evidence="8" id="KW-0443">Lipid metabolism</keyword>
<evidence type="ECO:0000256" key="10">
    <source>
        <dbReference type="ARBA" id="ARBA00049152"/>
    </source>
</evidence>
<dbReference type="UniPathway" id="UPA00655">
    <property type="reaction ID" value="UER00711"/>
</dbReference>
<dbReference type="EMBL" id="VSSQ01102518">
    <property type="protein sequence ID" value="MPN43843.1"/>
    <property type="molecule type" value="Genomic_DNA"/>
</dbReference>
<keyword evidence="6" id="KW-0276">Fatty acid metabolism</keyword>
<keyword evidence="5" id="KW-0547">Nucleotide-binding</keyword>
<evidence type="ECO:0000256" key="8">
    <source>
        <dbReference type="ARBA" id="ARBA00023098"/>
    </source>
</evidence>
<accession>A0A645I8V5</accession>
<keyword evidence="9" id="KW-0275">Fatty acid biosynthesis</keyword>
<dbReference type="GO" id="GO:0006633">
    <property type="term" value="P:fatty acid biosynthetic process"/>
    <property type="evidence" value="ECO:0007669"/>
    <property type="project" value="UniProtKB-KW"/>
</dbReference>
<organism evidence="12">
    <name type="scientific">bioreactor metagenome</name>
    <dbReference type="NCBI Taxonomy" id="1076179"/>
    <lineage>
        <taxon>unclassified sequences</taxon>
        <taxon>metagenomes</taxon>
        <taxon>ecological metagenomes</taxon>
    </lineage>
</organism>
<evidence type="ECO:0000256" key="6">
    <source>
        <dbReference type="ARBA" id="ARBA00022832"/>
    </source>
</evidence>
<gene>
    <name evidence="12" type="primary">accA_23</name>
    <name evidence="12" type="ORF">SDC9_191404</name>
</gene>
<keyword evidence="4 12" id="KW-0808">Transferase</keyword>
<dbReference type="GO" id="GO:2001295">
    <property type="term" value="P:malonyl-CoA biosynthetic process"/>
    <property type="evidence" value="ECO:0007669"/>
    <property type="project" value="UniProtKB-UniPathway"/>
</dbReference>
<sequence length="72" mass="8112">MTAHRLKAVGLIDKIVNEPLGGAHRDPKQTAVMRKRALADTLRQFQGVKTEDLLKVRMAKILAYGQFKEIQP</sequence>
<keyword evidence="3" id="KW-0444">Lipid biosynthesis</keyword>
<name>A0A645I8V5_9ZZZZ</name>
<keyword evidence="12" id="KW-0436">Ligase</keyword>
<evidence type="ECO:0000256" key="1">
    <source>
        <dbReference type="ARBA" id="ARBA00004956"/>
    </source>
</evidence>
<dbReference type="InterPro" id="IPR001095">
    <property type="entry name" value="Acetyl_CoA_COase_a_su"/>
</dbReference>
<proteinExistence type="predicted"/>
<evidence type="ECO:0000256" key="9">
    <source>
        <dbReference type="ARBA" id="ARBA00023160"/>
    </source>
</evidence>
<dbReference type="GO" id="GO:0009317">
    <property type="term" value="C:acetyl-CoA carboxylase complex"/>
    <property type="evidence" value="ECO:0007669"/>
    <property type="project" value="InterPro"/>
</dbReference>
<keyword evidence="7" id="KW-0067">ATP-binding</keyword>
<dbReference type="GO" id="GO:0005524">
    <property type="term" value="F:ATP binding"/>
    <property type="evidence" value="ECO:0007669"/>
    <property type="project" value="UniProtKB-KW"/>
</dbReference>
<feature type="domain" description="CoA carboxyltransferase C-terminal" evidence="11">
    <location>
        <begin position="1"/>
        <end position="44"/>
    </location>
</feature>
<evidence type="ECO:0000256" key="7">
    <source>
        <dbReference type="ARBA" id="ARBA00022840"/>
    </source>
</evidence>
<evidence type="ECO:0000256" key="5">
    <source>
        <dbReference type="ARBA" id="ARBA00022741"/>
    </source>
</evidence>
<reference evidence="12" key="1">
    <citation type="submission" date="2019-08" db="EMBL/GenBank/DDBJ databases">
        <authorList>
            <person name="Kucharzyk K."/>
            <person name="Murdoch R.W."/>
            <person name="Higgins S."/>
            <person name="Loffler F."/>
        </authorList>
    </citation>
    <scope>NUCLEOTIDE SEQUENCE</scope>
</reference>
<dbReference type="GO" id="GO:0016743">
    <property type="term" value="F:carboxyl- or carbamoyltransferase activity"/>
    <property type="evidence" value="ECO:0007669"/>
    <property type="project" value="InterPro"/>
</dbReference>
<evidence type="ECO:0000313" key="12">
    <source>
        <dbReference type="EMBL" id="MPN43843.1"/>
    </source>
</evidence>
<dbReference type="EC" id="2.1.3.15" evidence="2"/>
<evidence type="ECO:0000256" key="3">
    <source>
        <dbReference type="ARBA" id="ARBA00022516"/>
    </source>
</evidence>
<comment type="caution">
    <text evidence="12">The sequence shown here is derived from an EMBL/GenBank/DDBJ whole genome shotgun (WGS) entry which is preliminary data.</text>
</comment>
<protein>
    <recommendedName>
        <fullName evidence="2">acetyl-CoA carboxytransferase</fullName>
        <ecNumber evidence="2">2.1.3.15</ecNumber>
    </recommendedName>
</protein>
<comment type="pathway">
    <text evidence="1">Lipid metabolism; malonyl-CoA biosynthesis; malonyl-CoA from acetyl-CoA: step 1/1.</text>
</comment>